<dbReference type="SUPFAM" id="SSF48013">
    <property type="entry name" value="NusB-like"/>
    <property type="match status" value="1"/>
</dbReference>
<dbReference type="EMBL" id="CP003179">
    <property type="protein sequence ID" value="AEW05113.1"/>
    <property type="molecule type" value="Genomic_DNA"/>
</dbReference>
<dbReference type="Proteomes" id="UP000005439">
    <property type="component" value="Chromosome"/>
</dbReference>
<dbReference type="STRING" id="679936.Sulac_1616"/>
<dbReference type="NCBIfam" id="TIGR01951">
    <property type="entry name" value="nusB"/>
    <property type="match status" value="1"/>
</dbReference>
<evidence type="ECO:0000256" key="4">
    <source>
        <dbReference type="ARBA" id="ARBA00023015"/>
    </source>
</evidence>
<dbReference type="AlphaFoldDB" id="G8TYE9"/>
<evidence type="ECO:0000256" key="2">
    <source>
        <dbReference type="ARBA" id="ARBA00022814"/>
    </source>
</evidence>
<keyword evidence="3 6" id="KW-0694">RNA-binding</keyword>
<dbReference type="KEGG" id="sap:Sulac_1616"/>
<keyword evidence="2 6" id="KW-0889">Transcription antitermination</keyword>
<keyword evidence="9" id="KW-1185">Reference proteome</keyword>
<comment type="similarity">
    <text evidence="1 6">Belongs to the NusB family.</text>
</comment>
<dbReference type="GO" id="GO:0005829">
    <property type="term" value="C:cytosol"/>
    <property type="evidence" value="ECO:0007669"/>
    <property type="project" value="TreeGrafter"/>
</dbReference>
<dbReference type="GO" id="GO:0003723">
    <property type="term" value="F:RNA binding"/>
    <property type="evidence" value="ECO:0007669"/>
    <property type="project" value="UniProtKB-UniRule"/>
</dbReference>
<comment type="function">
    <text evidence="6">Involved in transcription antitermination. Required for transcription of ribosomal RNA (rRNA) genes. Binds specifically to the boxA antiterminator sequence of the ribosomal RNA (rrn) operons.</text>
</comment>
<dbReference type="Pfam" id="PF01029">
    <property type="entry name" value="NusB"/>
    <property type="match status" value="1"/>
</dbReference>
<dbReference type="PANTHER" id="PTHR11078:SF3">
    <property type="entry name" value="ANTITERMINATION NUSB DOMAIN-CONTAINING PROTEIN"/>
    <property type="match status" value="1"/>
</dbReference>
<evidence type="ECO:0000256" key="1">
    <source>
        <dbReference type="ARBA" id="ARBA00005952"/>
    </source>
</evidence>
<feature type="domain" description="NusB/RsmB/TIM44" evidence="7">
    <location>
        <begin position="5"/>
        <end position="126"/>
    </location>
</feature>
<name>G8TYE9_SULAD</name>
<reference evidence="8 9" key="2">
    <citation type="journal article" date="2012" name="Stand. Genomic Sci.">
        <title>Complete genome sequence of the moderately thermophilic mineral-sulfide-oxidizing firmicute Sulfobacillus acidophilus type strain (NAL(T)).</title>
        <authorList>
            <person name="Anderson I."/>
            <person name="Chertkov O."/>
            <person name="Chen A."/>
            <person name="Saunders E."/>
            <person name="Lapidus A."/>
            <person name="Nolan M."/>
            <person name="Lucas S."/>
            <person name="Hammon N."/>
            <person name="Deshpande S."/>
            <person name="Cheng J.F."/>
            <person name="Han C."/>
            <person name="Tapia R."/>
            <person name="Goodwin L.A."/>
            <person name="Pitluck S."/>
            <person name="Liolios K."/>
            <person name="Pagani I."/>
            <person name="Ivanova N."/>
            <person name="Mikhailova N."/>
            <person name="Pati A."/>
            <person name="Palaniappan K."/>
            <person name="Land M."/>
            <person name="Pan C."/>
            <person name="Rohde M."/>
            <person name="Pukall R."/>
            <person name="Goker M."/>
            <person name="Detter J.C."/>
            <person name="Woyke T."/>
            <person name="Bristow J."/>
            <person name="Eisen J.A."/>
            <person name="Markowitz V."/>
            <person name="Hugenholtz P."/>
            <person name="Kyrpides N.C."/>
            <person name="Klenk H.P."/>
            <person name="Mavromatis K."/>
        </authorList>
    </citation>
    <scope>NUCLEOTIDE SEQUENCE [LARGE SCALE GENOMIC DNA]</scope>
    <source>
        <strain evidence="9">ATCC 700253 / DSM 10332 / NAL</strain>
    </source>
</reference>
<organism evidence="8 9">
    <name type="scientific">Sulfobacillus acidophilus (strain ATCC 700253 / DSM 10332 / NAL)</name>
    <dbReference type="NCBI Taxonomy" id="679936"/>
    <lineage>
        <taxon>Bacteria</taxon>
        <taxon>Bacillati</taxon>
        <taxon>Bacillota</taxon>
        <taxon>Clostridia</taxon>
        <taxon>Eubacteriales</taxon>
        <taxon>Clostridiales Family XVII. Incertae Sedis</taxon>
        <taxon>Sulfobacillus</taxon>
    </lineage>
</organism>
<protein>
    <recommendedName>
        <fullName evidence="6">Transcription antitermination protein NusB</fullName>
    </recommendedName>
    <alternativeName>
        <fullName evidence="6">Antitermination factor NusB</fullName>
    </alternativeName>
</protein>
<proteinExistence type="inferred from homology"/>
<accession>G8TYE9</accession>
<dbReference type="PANTHER" id="PTHR11078">
    <property type="entry name" value="N UTILIZATION SUBSTANCE PROTEIN B-RELATED"/>
    <property type="match status" value="1"/>
</dbReference>
<sequence>MARRHARELALRILFEHDLAHTEWEVLLDRGLAGASPGDADYARTLVRGVADHLPELDRWISDAAIDWRLHRMPTVDRNILRLAAYEIGYEKEIPLSVIINEAVELAQAYSTDDSKRFVNGVLGTIGQKIRPEGDPDRPRE</sequence>
<dbReference type="InterPro" id="IPR006027">
    <property type="entry name" value="NusB_RsmB_TIM44"/>
</dbReference>
<dbReference type="Gene3D" id="1.10.940.10">
    <property type="entry name" value="NusB-like"/>
    <property type="match status" value="1"/>
</dbReference>
<dbReference type="GO" id="GO:0031564">
    <property type="term" value="P:transcription antitermination"/>
    <property type="evidence" value="ECO:0007669"/>
    <property type="project" value="UniProtKB-KW"/>
</dbReference>
<keyword evidence="5 6" id="KW-0804">Transcription</keyword>
<dbReference type="PATRIC" id="fig|679936.5.peg.1684"/>
<reference evidence="9" key="1">
    <citation type="submission" date="2011-12" db="EMBL/GenBank/DDBJ databases">
        <title>The complete genome of chromosome of Sulfobacillus acidophilus DSM 10332.</title>
        <authorList>
            <person name="Lucas S."/>
            <person name="Han J."/>
            <person name="Lapidus A."/>
            <person name="Bruce D."/>
            <person name="Goodwin L."/>
            <person name="Pitluck S."/>
            <person name="Peters L."/>
            <person name="Kyrpides N."/>
            <person name="Mavromatis K."/>
            <person name="Ivanova N."/>
            <person name="Mikhailova N."/>
            <person name="Chertkov O."/>
            <person name="Saunders E."/>
            <person name="Detter J.C."/>
            <person name="Tapia R."/>
            <person name="Han C."/>
            <person name="Land M."/>
            <person name="Hauser L."/>
            <person name="Markowitz V."/>
            <person name="Cheng J.-F."/>
            <person name="Hugenholtz P."/>
            <person name="Woyke T."/>
            <person name="Wu D."/>
            <person name="Pukall R."/>
            <person name="Gehrich-Schroeter G."/>
            <person name="Schneider S."/>
            <person name="Klenk H.-P."/>
            <person name="Eisen J.A."/>
        </authorList>
    </citation>
    <scope>NUCLEOTIDE SEQUENCE [LARGE SCALE GENOMIC DNA]</scope>
    <source>
        <strain evidence="9">ATCC 700253 / DSM 10332 / NAL</strain>
    </source>
</reference>
<dbReference type="InterPro" id="IPR035926">
    <property type="entry name" value="NusB-like_sf"/>
</dbReference>
<dbReference type="HAMAP" id="MF_00073">
    <property type="entry name" value="NusB"/>
    <property type="match status" value="1"/>
</dbReference>
<keyword evidence="4 6" id="KW-0805">Transcription regulation</keyword>
<evidence type="ECO:0000256" key="5">
    <source>
        <dbReference type="ARBA" id="ARBA00023163"/>
    </source>
</evidence>
<evidence type="ECO:0000256" key="3">
    <source>
        <dbReference type="ARBA" id="ARBA00022884"/>
    </source>
</evidence>
<evidence type="ECO:0000313" key="8">
    <source>
        <dbReference type="EMBL" id="AEW05113.1"/>
    </source>
</evidence>
<evidence type="ECO:0000256" key="6">
    <source>
        <dbReference type="HAMAP-Rule" id="MF_00073"/>
    </source>
</evidence>
<dbReference type="InterPro" id="IPR011605">
    <property type="entry name" value="NusB_fam"/>
</dbReference>
<evidence type="ECO:0000259" key="7">
    <source>
        <dbReference type="Pfam" id="PF01029"/>
    </source>
</evidence>
<gene>
    <name evidence="6" type="primary">nusB</name>
    <name evidence="8" type="ordered locus">Sulac_1616</name>
</gene>
<evidence type="ECO:0000313" key="9">
    <source>
        <dbReference type="Proteomes" id="UP000005439"/>
    </source>
</evidence>
<dbReference type="HOGENOM" id="CLU_087843_2_3_9"/>
<dbReference type="GO" id="GO:0006353">
    <property type="term" value="P:DNA-templated transcription termination"/>
    <property type="evidence" value="ECO:0007669"/>
    <property type="project" value="UniProtKB-UniRule"/>
</dbReference>